<organism evidence="3 4">
    <name type="scientific">Stenotrophomonas maltophilia</name>
    <name type="common">Pseudomonas maltophilia</name>
    <name type="synonym">Xanthomonas maltophilia</name>
    <dbReference type="NCBI Taxonomy" id="40324"/>
    <lineage>
        <taxon>Bacteria</taxon>
        <taxon>Pseudomonadati</taxon>
        <taxon>Pseudomonadota</taxon>
        <taxon>Gammaproteobacteria</taxon>
        <taxon>Lysobacterales</taxon>
        <taxon>Lysobacteraceae</taxon>
        <taxon>Stenotrophomonas</taxon>
        <taxon>Stenotrophomonas maltophilia group</taxon>
    </lineage>
</organism>
<evidence type="ECO:0000256" key="1">
    <source>
        <dbReference type="SAM" id="SignalP"/>
    </source>
</evidence>
<gene>
    <name evidence="3" type="ORF">CEK00_02770</name>
</gene>
<evidence type="ECO:0000313" key="3">
    <source>
        <dbReference type="EMBL" id="PAM74263.1"/>
    </source>
</evidence>
<accession>A0A270NQ43</accession>
<evidence type="ECO:0000313" key="4">
    <source>
        <dbReference type="Proteomes" id="UP000216433"/>
    </source>
</evidence>
<evidence type="ECO:0000259" key="2">
    <source>
        <dbReference type="Pfam" id="PF13827"/>
    </source>
</evidence>
<feature type="domain" description="DUF4189" evidence="2">
    <location>
        <begin position="75"/>
        <end position="181"/>
    </location>
</feature>
<dbReference type="AlphaFoldDB" id="A0A270NQ43"/>
<dbReference type="Pfam" id="PF13827">
    <property type="entry name" value="DUF4189"/>
    <property type="match status" value="1"/>
</dbReference>
<feature type="signal peptide" evidence="1">
    <location>
        <begin position="1"/>
        <end position="29"/>
    </location>
</feature>
<proteinExistence type="predicted"/>
<feature type="chain" id="PRO_5012312108" description="DUF4189 domain-containing protein" evidence="1">
    <location>
        <begin position="30"/>
        <end position="190"/>
    </location>
</feature>
<dbReference type="InterPro" id="IPR025240">
    <property type="entry name" value="DUF4189"/>
</dbReference>
<dbReference type="EMBL" id="NJGC01000002">
    <property type="protein sequence ID" value="PAM74263.1"/>
    <property type="molecule type" value="Genomic_DNA"/>
</dbReference>
<comment type="caution">
    <text evidence="3">The sequence shown here is derived from an EMBL/GenBank/DDBJ whole genome shotgun (WGS) entry which is preliminary data.</text>
</comment>
<dbReference type="Proteomes" id="UP000216433">
    <property type="component" value="Unassembled WGS sequence"/>
</dbReference>
<reference evidence="3 4" key="1">
    <citation type="submission" date="2017-06" db="EMBL/GenBank/DDBJ databases">
        <title>Genome sequencing and assembly of Stenotrophomonas maltophilia DF07.</title>
        <authorList>
            <person name="Iyer R."/>
        </authorList>
    </citation>
    <scope>NUCLEOTIDE SEQUENCE [LARGE SCALE GENOMIC DNA]</scope>
    <source>
        <strain evidence="3 4">DF07</strain>
    </source>
</reference>
<name>A0A270NQ43_STEMA</name>
<protein>
    <recommendedName>
        <fullName evidence="2">DUF4189 domain-containing protein</fullName>
    </recommendedName>
</protein>
<dbReference type="RefSeq" id="WP_081275804.1">
    <property type="nucleotide sequence ID" value="NZ_JAAAFA010000001.1"/>
</dbReference>
<keyword evidence="1" id="KW-0732">Signal</keyword>
<sequence>MKTRFSLKVKMMKTLLLLAILSIPAAAYAEGRCPPGQYPVGGAQGVLGCAPIPGGADSSSSPTAPAPSGKWEKRWGAIAEDSSANARRVVSATGVSESRKSKSEAISVALDQCRLGGGQKCQVLIVYNNQCVALADTPKGATSASSIAARAETLELARRNALEQCKAAANGTECSVIYSACSESEFKSFR</sequence>